<sequence>MRGHALRPIALAAALGAGLLVLAVSQLGNLFQVDATTFYAAGRMWLDGLDPYGPQFAAYAAAHGLPPQFVWVYPPQWWLIATGLACLAPHHAFLAWKAANLVLLGGAAILAWLAANGPGRPVPPAAAIAFLLFACFSDAALAGFDLGQTNVLVLFGFAAMMFGLRRGNAAISGLGLTLLLLKPQFGLIFAAVALSRRELRRPAMLALAATGLLCLPLIVVSGLGGFAESMERLLANLSVYPTLKWNRPLELAGLDFVAALSGGPELSALLYVALAIGSCLLALRRHGPIEDVWIATVAAAVFVLPLHGYDFLLAGTLLLLIRHLRRWAAVCLCLALGLVFRPINFALLIGAGPVPYEQVWPSTIAYMASYTLAGLLIFVAGLSGRTSYGALVDLPDGGHDPVRRDPMDHVTVPLQPVKAALRQ</sequence>
<feature type="transmembrane region" description="Helical" evidence="8">
    <location>
        <begin position="206"/>
        <end position="227"/>
    </location>
</feature>
<feature type="transmembrane region" description="Helical" evidence="8">
    <location>
        <begin position="363"/>
        <end position="382"/>
    </location>
</feature>
<reference evidence="9 10" key="1">
    <citation type="submission" date="2019-12" db="EMBL/GenBank/DDBJ databases">
        <authorList>
            <person name="Huq M.A."/>
        </authorList>
    </citation>
    <scope>NUCLEOTIDE SEQUENCE [LARGE SCALE GENOMIC DNA]</scope>
    <source>
        <strain evidence="9 10">MAH-20</strain>
    </source>
</reference>
<dbReference type="InterPro" id="IPR018584">
    <property type="entry name" value="GT87"/>
</dbReference>
<comment type="similarity">
    <text evidence="7">Belongs to the glycosyltransferase 87 family.</text>
</comment>
<evidence type="ECO:0000256" key="3">
    <source>
        <dbReference type="ARBA" id="ARBA00022679"/>
    </source>
</evidence>
<dbReference type="EMBL" id="WQMS01000016">
    <property type="protein sequence ID" value="MVO78997.1"/>
    <property type="molecule type" value="Genomic_DNA"/>
</dbReference>
<dbReference type="GO" id="GO:0016758">
    <property type="term" value="F:hexosyltransferase activity"/>
    <property type="evidence" value="ECO:0007669"/>
    <property type="project" value="InterPro"/>
</dbReference>
<feature type="transmembrane region" description="Helical" evidence="8">
    <location>
        <begin position="125"/>
        <end position="144"/>
    </location>
</feature>
<feature type="transmembrane region" description="Helical" evidence="8">
    <location>
        <begin position="151"/>
        <end position="168"/>
    </location>
</feature>
<evidence type="ECO:0000256" key="4">
    <source>
        <dbReference type="ARBA" id="ARBA00022692"/>
    </source>
</evidence>
<keyword evidence="6 8" id="KW-0472">Membrane</keyword>
<evidence type="ECO:0000256" key="6">
    <source>
        <dbReference type="ARBA" id="ARBA00023136"/>
    </source>
</evidence>
<evidence type="ECO:0000256" key="8">
    <source>
        <dbReference type="SAM" id="Phobius"/>
    </source>
</evidence>
<feature type="transmembrane region" description="Helical" evidence="8">
    <location>
        <begin position="76"/>
        <end position="94"/>
    </location>
</feature>
<protein>
    <submittedName>
        <fullName evidence="9">DUF2029 domain-containing protein</fullName>
    </submittedName>
</protein>
<evidence type="ECO:0000256" key="1">
    <source>
        <dbReference type="ARBA" id="ARBA00004651"/>
    </source>
</evidence>
<comment type="caution">
    <text evidence="9">The sequence shown here is derived from an EMBL/GenBank/DDBJ whole genome shotgun (WGS) entry which is preliminary data.</text>
</comment>
<dbReference type="Proteomes" id="UP000441389">
    <property type="component" value="Unassembled WGS sequence"/>
</dbReference>
<dbReference type="AlphaFoldDB" id="A0A6I4J3V4"/>
<evidence type="ECO:0000313" key="10">
    <source>
        <dbReference type="Proteomes" id="UP000441389"/>
    </source>
</evidence>
<feature type="transmembrane region" description="Helical" evidence="8">
    <location>
        <begin position="174"/>
        <end position="194"/>
    </location>
</feature>
<keyword evidence="10" id="KW-1185">Reference proteome</keyword>
<evidence type="ECO:0000256" key="2">
    <source>
        <dbReference type="ARBA" id="ARBA00022475"/>
    </source>
</evidence>
<feature type="transmembrane region" description="Helical" evidence="8">
    <location>
        <begin position="327"/>
        <end position="351"/>
    </location>
</feature>
<dbReference type="Pfam" id="PF09594">
    <property type="entry name" value="GT87"/>
    <property type="match status" value="1"/>
</dbReference>
<keyword evidence="4 8" id="KW-0812">Transmembrane</keyword>
<feature type="transmembrane region" description="Helical" evidence="8">
    <location>
        <begin position="292"/>
        <end position="321"/>
    </location>
</feature>
<keyword evidence="5 8" id="KW-1133">Transmembrane helix</keyword>
<evidence type="ECO:0000256" key="5">
    <source>
        <dbReference type="ARBA" id="ARBA00022989"/>
    </source>
</evidence>
<evidence type="ECO:0000313" key="9">
    <source>
        <dbReference type="EMBL" id="MVO78997.1"/>
    </source>
</evidence>
<evidence type="ECO:0000256" key="7">
    <source>
        <dbReference type="ARBA" id="ARBA00024033"/>
    </source>
</evidence>
<dbReference type="GO" id="GO:0005886">
    <property type="term" value="C:plasma membrane"/>
    <property type="evidence" value="ECO:0007669"/>
    <property type="project" value="UniProtKB-SubCell"/>
</dbReference>
<organism evidence="9 10">
    <name type="scientific">Sphingomonas horti</name>
    <dbReference type="NCBI Taxonomy" id="2682842"/>
    <lineage>
        <taxon>Bacteria</taxon>
        <taxon>Pseudomonadati</taxon>
        <taxon>Pseudomonadota</taxon>
        <taxon>Alphaproteobacteria</taxon>
        <taxon>Sphingomonadales</taxon>
        <taxon>Sphingomonadaceae</taxon>
        <taxon>Sphingomonas</taxon>
    </lineage>
</organism>
<gene>
    <name evidence="9" type="ORF">GON01_13760</name>
</gene>
<name>A0A6I4J3V4_9SPHN</name>
<dbReference type="RefSeq" id="WP_157027940.1">
    <property type="nucleotide sequence ID" value="NZ_WQMS01000016.1"/>
</dbReference>
<comment type="subcellular location">
    <subcellularLocation>
        <location evidence="1">Cell membrane</location>
        <topology evidence="1">Multi-pass membrane protein</topology>
    </subcellularLocation>
</comment>
<keyword evidence="3" id="KW-0808">Transferase</keyword>
<proteinExistence type="inferred from homology"/>
<keyword evidence="2" id="KW-1003">Cell membrane</keyword>
<accession>A0A6I4J3V4</accession>
<feature type="transmembrane region" description="Helical" evidence="8">
    <location>
        <begin position="101"/>
        <end position="119"/>
    </location>
</feature>